<keyword evidence="1" id="KW-0175">Coiled coil</keyword>
<feature type="compositionally biased region" description="Acidic residues" evidence="2">
    <location>
        <begin position="1"/>
        <end position="12"/>
    </location>
</feature>
<protein>
    <recommendedName>
        <fullName evidence="5">Sterile alpha motif domain-containing protein 9-like</fullName>
    </recommendedName>
</protein>
<reference evidence="3" key="1">
    <citation type="submission" date="2022-08" db="UniProtKB">
        <authorList>
            <consortium name="EnsemblMetazoa"/>
        </authorList>
    </citation>
    <scope>IDENTIFICATION</scope>
    <source>
        <strain evidence="3">05x7-T-G4-1.051#20</strain>
    </source>
</reference>
<accession>A0A8W8JSG5</accession>
<evidence type="ECO:0000256" key="2">
    <source>
        <dbReference type="SAM" id="MobiDB-lite"/>
    </source>
</evidence>
<proteinExistence type="predicted"/>
<evidence type="ECO:0000313" key="3">
    <source>
        <dbReference type="EnsemblMetazoa" id="G20733.1:cds"/>
    </source>
</evidence>
<feature type="region of interest" description="Disordered" evidence="2">
    <location>
        <begin position="1"/>
        <end position="41"/>
    </location>
</feature>
<keyword evidence="4" id="KW-1185">Reference proteome</keyword>
<evidence type="ECO:0000313" key="4">
    <source>
        <dbReference type="Proteomes" id="UP000005408"/>
    </source>
</evidence>
<dbReference type="GO" id="GO:0005737">
    <property type="term" value="C:cytoplasm"/>
    <property type="evidence" value="ECO:0007669"/>
    <property type="project" value="TreeGrafter"/>
</dbReference>
<dbReference type="EnsemblMetazoa" id="G20733.1">
    <property type="protein sequence ID" value="G20733.1:cds"/>
    <property type="gene ID" value="G20733"/>
</dbReference>
<name>A0A8W8JSG5_MAGGI</name>
<feature type="compositionally biased region" description="Polar residues" evidence="2">
    <location>
        <begin position="24"/>
        <end position="36"/>
    </location>
</feature>
<dbReference type="PANTHER" id="PTHR16155">
    <property type="entry name" value="DED DOMAIN-CONTAINING PROTEIN"/>
    <property type="match status" value="1"/>
</dbReference>
<organism evidence="3 4">
    <name type="scientific">Magallana gigas</name>
    <name type="common">Pacific oyster</name>
    <name type="synonym">Crassostrea gigas</name>
    <dbReference type="NCBI Taxonomy" id="29159"/>
    <lineage>
        <taxon>Eukaryota</taxon>
        <taxon>Metazoa</taxon>
        <taxon>Spiralia</taxon>
        <taxon>Lophotrochozoa</taxon>
        <taxon>Mollusca</taxon>
        <taxon>Bivalvia</taxon>
        <taxon>Autobranchia</taxon>
        <taxon>Pteriomorphia</taxon>
        <taxon>Ostreida</taxon>
        <taxon>Ostreoidea</taxon>
        <taxon>Ostreidae</taxon>
        <taxon>Magallana</taxon>
    </lineage>
</organism>
<dbReference type="Proteomes" id="UP000005408">
    <property type="component" value="Unassembled WGS sequence"/>
</dbReference>
<sequence length="1675" mass="195227">MDTSDDDDDSFTDTDAVSAKDDLTPTNEEPNTSKETSPPKYLDELGASEMKIVMASYFKKHGIEGGFLEVFYLEKIDGKIFADFDMDDLNRLFTDMPYGDKKRLFNIKKSILKEESLNGPFLELASICYRSVEDVESTKTDQFSDLSADDEIHPETKFTEIFRTFDTPARATDAYRKHAVFRTSSLFISNLIEPLHCFRHTADHDPSSLKWIAKETVRFACACFSDRTNGTIHFGISENSNKDGYGDRKVVGLQINQKELLKVFYEEIQQSFYKDQLSIVLQCLRPPQFVKVTSRGYTDKEDKQLFVVEIDVVPSYSLTAHDTFYLREENEKNENVPRIYKFDKNVPKVLCHDDLKNYMSEKSKIINNRKDKEMSPLPPTSYEHLREQFLNVYTDGCDKLANVVYPILFLSPLDTAMSNDFASENFEFLLNLKPTAIFDFHSSLDKKCLYKFVNDELERVVQEYTIDQFDRNSDKYVNNPERLNSVLEELISSDELKPWIFCNGYEPYMKPPLNRLDWKKERSEGFREVTRYLQHELSNERALVIFLILSKNYDIMLDVAEEVILKFQNQWIAMSENEKLIKEWRDELLRRDSVDKKTLTERCIIGLPWKQVNNIVKEVSGSFSIRGDWQLPTSTGAICYLKNKTKNELCDLEIICINECENHDISQDSQKLERHLQHVEELFYRGGQVSWWNFYFENDHVLTRSQQERIEKSIEKLLDPKQRDDDTRVPYFRLFHQPGAGGTTTARHTLWHFRAKYRCAVVRKITDQTCGQIERLRCFEESDNPKPLIILIDNGDEEKVDNLQAHLEKIARTSGKNDSGSIYCLLFLCVRQANLPVSTESGEVQLKHELSKKELEWLKRKYQSLDDRFLKNEGVNPKLLISFNMLKENFDTKYIERTIKEFVDGIESKKEKCLIKYLSLINSFDTDFQPVPLSAFDPVMEDRKFTVVLCMGSVSQMRKKSSKVKKNWENTLGQSSKVLLNLTARNLSGGQTLSIVSKLFAKTILDYIVEKENISISSVMIECLKHPMLKKTNQSTKLLKKIIQDILKKREFTADHRKEMFSPIILEIQAKEGNDKAAGVLETGYATTKDPMLAQQIARFYIHVSNWEKAEQYAKDAVNSIPDNSFLWDTYGQIFKKRLAERYKEYLANEKRPTDSEMNEFVQIAMKGIEKFSEEQTKSENANSGRENDAGYYGEVRLIVQLLDLLNLWYPKEDKTELHAYLVNTDNPTTFRIFSEECQVFLQNLHARSEKTMQVLEDKLAQLKDEREGEVLRLNAGHNPRHELVQLRENLDYYLGEQTGEIPDYQSPEATAFHIRRRVKYIGGRSCSSILDLRSSQDGDKKLEEMSSILLRNVESDFPIAYDYVTLITVTLAKNMKSKTLSEKDFKNLVEWSKLGYEMTVRLRDDERPQLEAFMYFVMIHWPTESKQKYNLCPVEKIDEAIRIWKRAFYKLHSKQKHDGHSFRRRETTYYFLGRGNNSREIVYYKDLHCKQTDLDGDALWLSKPVKDKLQLLRGTLLDDGWEIMYTVVTKSGNKSNINIRNSYPSPRSMWQNRVDFYLGFSWNGPRAYIQTGSDTSEIDEQTMNQLENIEHTDVSEVRPAISEKQSKAVWQKVATHNAYSQALRKIDLQLQEISGLKEKSKCTQKEKELISKESRLKDERGDLIKKRCDFVDRT</sequence>
<evidence type="ECO:0008006" key="5">
    <source>
        <dbReference type="Google" id="ProtNLM"/>
    </source>
</evidence>
<evidence type="ECO:0000256" key="1">
    <source>
        <dbReference type="SAM" id="Coils"/>
    </source>
</evidence>
<dbReference type="PANTHER" id="PTHR16155:SF19">
    <property type="entry name" value="DED DOMAIN-CONTAINING PROTEIN"/>
    <property type="match status" value="1"/>
</dbReference>
<feature type="coiled-coil region" evidence="1">
    <location>
        <begin position="1246"/>
        <end position="1273"/>
    </location>
</feature>